<proteinExistence type="predicted"/>
<keyword evidence="2" id="KW-1185">Reference proteome</keyword>
<dbReference type="AlphaFoldDB" id="A0A3S9VV71"/>
<sequence length="84" mass="9797">MARPKSKNLTIFEKLQKKESIDYSEYTYKQLGEAIEEIFNKYVEERDRKVSLKDLENVKKLCDKLGESVNKLISPNTHDSDKAS</sequence>
<protein>
    <submittedName>
        <fullName evidence="1">Uncharacterized protein</fullName>
    </submittedName>
</protein>
<reference evidence="1 2" key="1">
    <citation type="submission" date="2018-10" db="EMBL/GenBank/DDBJ databases">
        <title>Butyricimonas faecalis sp. nov., isolated from human faeces and emended description of the genus Butyricimonas.</title>
        <authorList>
            <person name="Le Roy T."/>
            <person name="Van der Smissen P."/>
            <person name="Paquot A."/>
            <person name="Delzenne N."/>
            <person name="Muccioli G."/>
            <person name="Collet J.-F."/>
            <person name="Cani P.D."/>
        </authorList>
    </citation>
    <scope>NUCLEOTIDE SEQUENCE [LARGE SCALE GENOMIC DNA]</scope>
    <source>
        <strain evidence="1 2">H184</strain>
    </source>
</reference>
<evidence type="ECO:0000313" key="1">
    <source>
        <dbReference type="EMBL" id="AZS30456.1"/>
    </source>
</evidence>
<accession>A0A3S9VV71</accession>
<evidence type="ECO:0000313" key="2">
    <source>
        <dbReference type="Proteomes" id="UP000270673"/>
    </source>
</evidence>
<organism evidence="1 2">
    <name type="scientific">Butyricimonas faecalis</name>
    <dbReference type="NCBI Taxonomy" id="2093856"/>
    <lineage>
        <taxon>Bacteria</taxon>
        <taxon>Pseudomonadati</taxon>
        <taxon>Bacteroidota</taxon>
        <taxon>Bacteroidia</taxon>
        <taxon>Bacteroidales</taxon>
        <taxon>Odoribacteraceae</taxon>
        <taxon>Butyricimonas</taxon>
    </lineage>
</organism>
<dbReference type="KEGG" id="buy:D8S85_13465"/>
<name>A0A3S9VV71_9BACT</name>
<gene>
    <name evidence="1" type="ORF">D8S85_13465</name>
</gene>
<dbReference type="EMBL" id="CP032819">
    <property type="protein sequence ID" value="AZS30456.1"/>
    <property type="molecule type" value="Genomic_DNA"/>
</dbReference>
<dbReference type="RefSeq" id="WP_106481107.1">
    <property type="nucleotide sequence ID" value="NZ_CP032819.1"/>
</dbReference>
<dbReference type="Proteomes" id="UP000270673">
    <property type="component" value="Chromosome"/>
</dbReference>